<evidence type="ECO:0000313" key="4">
    <source>
        <dbReference type="Proteomes" id="UP000274131"/>
    </source>
</evidence>
<keyword evidence="4" id="KW-1185">Reference proteome</keyword>
<keyword evidence="2" id="KW-0472">Membrane</keyword>
<feature type="region of interest" description="Disordered" evidence="1">
    <location>
        <begin position="252"/>
        <end position="286"/>
    </location>
</feature>
<proteinExistence type="predicted"/>
<accession>A0A0N4V8I4</accession>
<gene>
    <name evidence="3" type="ORF">EVEC_LOCUS6236</name>
</gene>
<evidence type="ECO:0000313" key="5">
    <source>
        <dbReference type="WBParaSite" id="EVEC_0000668801-mRNA-1"/>
    </source>
</evidence>
<organism evidence="5">
    <name type="scientific">Enterobius vermicularis</name>
    <name type="common">Human pinworm</name>
    <dbReference type="NCBI Taxonomy" id="51028"/>
    <lineage>
        <taxon>Eukaryota</taxon>
        <taxon>Metazoa</taxon>
        <taxon>Ecdysozoa</taxon>
        <taxon>Nematoda</taxon>
        <taxon>Chromadorea</taxon>
        <taxon>Rhabditida</taxon>
        <taxon>Spirurina</taxon>
        <taxon>Oxyuridomorpha</taxon>
        <taxon>Oxyuroidea</taxon>
        <taxon>Oxyuridae</taxon>
        <taxon>Enterobius</taxon>
    </lineage>
</organism>
<name>A0A0N4V8I4_ENTVE</name>
<evidence type="ECO:0000256" key="2">
    <source>
        <dbReference type="SAM" id="Phobius"/>
    </source>
</evidence>
<evidence type="ECO:0000313" key="3">
    <source>
        <dbReference type="EMBL" id="VDD91485.1"/>
    </source>
</evidence>
<dbReference type="AlphaFoldDB" id="A0A0N4V8I4"/>
<dbReference type="OrthoDB" id="5789754at2759"/>
<dbReference type="Proteomes" id="UP000274131">
    <property type="component" value="Unassembled WGS sequence"/>
</dbReference>
<dbReference type="EMBL" id="UXUI01008431">
    <property type="protein sequence ID" value="VDD91485.1"/>
    <property type="molecule type" value="Genomic_DNA"/>
</dbReference>
<keyword evidence="2" id="KW-1133">Transmembrane helix</keyword>
<evidence type="ECO:0000256" key="1">
    <source>
        <dbReference type="SAM" id="MobiDB-lite"/>
    </source>
</evidence>
<reference evidence="3 4" key="2">
    <citation type="submission" date="2018-10" db="EMBL/GenBank/DDBJ databases">
        <authorList>
            <consortium name="Pathogen Informatics"/>
        </authorList>
    </citation>
    <scope>NUCLEOTIDE SEQUENCE [LARGE SCALE GENOMIC DNA]</scope>
</reference>
<sequence length="286" mass="32755">MARERPVICLQPEETYSPELRRWEMQYSSAESIDSTRISANSYEEMKKLIILAGIFFMIAILFFLMKLEVPVEVIFKWSPIVWLLGVLLCCLMMNFFCYCRKLYKQRREINLRRQLITVDASTFIFLFQFSNYNVNGFYSDLYQNVKEIKVWNRERASFVSSTMLKDVGVVPLGTVRVAQLADISNYHFPIDALSHQELLMALNLASSFPCLPPPPNSACCERDPASWRSLRAGSESSLPSYNQAIATSVDPSFKLNPGRVFPTKPPPAYDDALQMSEQPPLPPYS</sequence>
<dbReference type="WBParaSite" id="EVEC_0000668801-mRNA-1">
    <property type="protein sequence ID" value="EVEC_0000668801-mRNA-1"/>
    <property type="gene ID" value="EVEC_0000668801"/>
</dbReference>
<protein>
    <submittedName>
        <fullName evidence="5">Transmembrane protein 188</fullName>
    </submittedName>
</protein>
<reference evidence="5" key="1">
    <citation type="submission" date="2017-02" db="UniProtKB">
        <authorList>
            <consortium name="WormBaseParasite"/>
        </authorList>
    </citation>
    <scope>IDENTIFICATION</scope>
</reference>
<feature type="transmembrane region" description="Helical" evidence="2">
    <location>
        <begin position="49"/>
        <end position="68"/>
    </location>
</feature>
<feature type="transmembrane region" description="Helical" evidence="2">
    <location>
        <begin position="80"/>
        <end position="100"/>
    </location>
</feature>
<keyword evidence="2" id="KW-0812">Transmembrane</keyword>